<evidence type="ECO:0000313" key="1">
    <source>
        <dbReference type="EMBL" id="XDP98394.1"/>
    </source>
</evidence>
<sequence length="49" mass="5551">MIQYSLPDRLLLDRAENLMLADPAPARPGHECFTPAGQPLRPPLVHRFE</sequence>
<protein>
    <submittedName>
        <fullName evidence="1">Uncharacterized protein</fullName>
    </submittedName>
</protein>
<reference evidence="1" key="1">
    <citation type="submission" date="2024-07" db="EMBL/GenBank/DDBJ databases">
        <authorList>
            <person name="Yu S.T."/>
        </authorList>
    </citation>
    <scope>NUCLEOTIDE SEQUENCE</scope>
    <source>
        <strain evidence="1">R02</strain>
    </source>
</reference>
<organism evidence="1">
    <name type="scientific">Streptomyces sp. R02</name>
    <dbReference type="NCBI Taxonomy" id="3238623"/>
    <lineage>
        <taxon>Bacteria</taxon>
        <taxon>Bacillati</taxon>
        <taxon>Actinomycetota</taxon>
        <taxon>Actinomycetes</taxon>
        <taxon>Kitasatosporales</taxon>
        <taxon>Streptomycetaceae</taxon>
        <taxon>Streptomyces</taxon>
    </lineage>
</organism>
<proteinExistence type="predicted"/>
<name>A0AB39LXA3_9ACTN</name>
<dbReference type="EMBL" id="CP163429">
    <property type="protein sequence ID" value="XDP98394.1"/>
    <property type="molecule type" value="Genomic_DNA"/>
</dbReference>
<dbReference type="RefSeq" id="WP_369162015.1">
    <property type="nucleotide sequence ID" value="NZ_CP163429.1"/>
</dbReference>
<dbReference type="AlphaFoldDB" id="A0AB39LXA3"/>
<gene>
    <name evidence="1" type="ORF">AB5J57_32345</name>
</gene>
<accession>A0AB39LXA3</accession>